<dbReference type="Gene3D" id="3.40.630.30">
    <property type="match status" value="1"/>
</dbReference>
<gene>
    <name evidence="2" type="ORF">N475_15665</name>
</gene>
<organism evidence="2 3">
    <name type="scientific">Pseudoalteromonas luteoviolacea DSM 6061</name>
    <dbReference type="NCBI Taxonomy" id="1365250"/>
    <lineage>
        <taxon>Bacteria</taxon>
        <taxon>Pseudomonadati</taxon>
        <taxon>Pseudomonadota</taxon>
        <taxon>Gammaproteobacteria</taxon>
        <taxon>Alteromonadales</taxon>
        <taxon>Pseudoalteromonadaceae</taxon>
        <taxon>Pseudoalteromonas</taxon>
    </lineage>
</organism>
<feature type="domain" description="N-acetyltransferase" evidence="1">
    <location>
        <begin position="10"/>
        <end position="96"/>
    </location>
</feature>
<proteinExistence type="predicted"/>
<dbReference type="Proteomes" id="UP000076643">
    <property type="component" value="Unassembled WGS sequence"/>
</dbReference>
<dbReference type="InterPro" id="IPR016181">
    <property type="entry name" value="Acyl_CoA_acyltransferase"/>
</dbReference>
<dbReference type="AlphaFoldDB" id="A0A166WTM0"/>
<dbReference type="CDD" id="cd04301">
    <property type="entry name" value="NAT_SF"/>
    <property type="match status" value="1"/>
</dbReference>
<dbReference type="RefSeq" id="WP_155730932.1">
    <property type="nucleotide sequence ID" value="NZ_AQHB01000046.1"/>
</dbReference>
<dbReference type="EMBL" id="AUYB01000102">
    <property type="protein sequence ID" value="KZN38064.1"/>
    <property type="molecule type" value="Genomic_DNA"/>
</dbReference>
<dbReference type="Pfam" id="PF00583">
    <property type="entry name" value="Acetyltransf_1"/>
    <property type="match status" value="1"/>
</dbReference>
<dbReference type="SUPFAM" id="SSF55729">
    <property type="entry name" value="Acyl-CoA N-acyltransferases (Nat)"/>
    <property type="match status" value="1"/>
</dbReference>
<evidence type="ECO:0000313" key="3">
    <source>
        <dbReference type="Proteomes" id="UP000076643"/>
    </source>
</evidence>
<accession>A0A166WTM0</accession>
<dbReference type="InterPro" id="IPR000182">
    <property type="entry name" value="GNAT_dom"/>
</dbReference>
<reference evidence="2 3" key="1">
    <citation type="submission" date="2013-07" db="EMBL/GenBank/DDBJ databases">
        <title>Comparative Genomic and Metabolomic Analysis of Twelve Strains of Pseudoalteromonas luteoviolacea.</title>
        <authorList>
            <person name="Vynne N.G."/>
            <person name="Mansson M."/>
            <person name="Gram L."/>
        </authorList>
    </citation>
    <scope>NUCLEOTIDE SEQUENCE [LARGE SCALE GENOMIC DNA]</scope>
    <source>
        <strain evidence="2 3">DSM 6061</strain>
    </source>
</reference>
<sequence length="96" mass="11281">MLVWFTLYIKQVRTLTSSDWVATFEIYAQSKLDELRNEQQQLKLIPLENDHKRLTELKESNIYIIEDKEIMGFGAICHNEIRALFVHPNFRGNGIG</sequence>
<dbReference type="PROSITE" id="PS51186">
    <property type="entry name" value="GNAT"/>
    <property type="match status" value="1"/>
</dbReference>
<protein>
    <recommendedName>
        <fullName evidence="1">N-acetyltransferase domain-containing protein</fullName>
    </recommendedName>
</protein>
<comment type="caution">
    <text evidence="2">The sequence shown here is derived from an EMBL/GenBank/DDBJ whole genome shotgun (WGS) entry which is preliminary data.</text>
</comment>
<evidence type="ECO:0000313" key="2">
    <source>
        <dbReference type="EMBL" id="KZN38064.1"/>
    </source>
</evidence>
<dbReference type="PATRIC" id="fig|1365250.3.peg.2366"/>
<name>A0A166WTM0_9GAMM</name>
<evidence type="ECO:0000259" key="1">
    <source>
        <dbReference type="PROSITE" id="PS51186"/>
    </source>
</evidence>
<dbReference type="GO" id="GO:0016747">
    <property type="term" value="F:acyltransferase activity, transferring groups other than amino-acyl groups"/>
    <property type="evidence" value="ECO:0007669"/>
    <property type="project" value="InterPro"/>
</dbReference>
<keyword evidence="3" id="KW-1185">Reference proteome</keyword>